<protein>
    <recommendedName>
        <fullName evidence="3">DUF6286 domain-containing protein</fullName>
    </recommendedName>
</protein>
<evidence type="ECO:0000256" key="1">
    <source>
        <dbReference type="SAM" id="MobiDB-lite"/>
    </source>
</evidence>
<keyword evidence="2" id="KW-1133">Transmembrane helix</keyword>
<feature type="domain" description="DUF6286" evidence="3">
    <location>
        <begin position="152"/>
        <end position="256"/>
    </location>
</feature>
<evidence type="ECO:0000256" key="2">
    <source>
        <dbReference type="SAM" id="Phobius"/>
    </source>
</evidence>
<sequence length="260" mass="26910">MSILQEILTGSSARSARTTTSGTGDAGGVTGADGDMRAEYAEDAVRATGGGTAIRSGPAGWARSDEGAGRGGTTVPEDGTAGRRTVARVLRPGRTPAAIVVAAVLALIGWALTAQTVAVMLRVPVPWRLPPRLLNLTLADPAVPLAAVGMIVFGVGLVALAVVPGRPRLVPLRCEDPLLAMGLTRVGLRRTLISSAREVEDVRRANVHILRGRIEVTVVTGTARTGAVLREVGAAVGDRLAGLRVQARHEVVVRLRGRGN</sequence>
<feature type="compositionally biased region" description="Low complexity" evidence="1">
    <location>
        <begin position="9"/>
        <end position="23"/>
    </location>
</feature>
<dbReference type="EMBL" id="VANP01000010">
    <property type="protein sequence ID" value="TLP55577.1"/>
    <property type="molecule type" value="Genomic_DNA"/>
</dbReference>
<reference evidence="4" key="1">
    <citation type="submission" date="2019-05" db="EMBL/GenBank/DDBJ databases">
        <title>Isolation, diversity and antifungal activity of Actinobacteria from wheat.</title>
        <authorList>
            <person name="Yu B."/>
        </authorList>
    </citation>
    <scope>NUCLEOTIDE SEQUENCE [LARGE SCALE GENOMIC DNA]</scope>
    <source>
        <strain evidence="4">NEAU-HEGS1-5</strain>
    </source>
</reference>
<name>A0A5R8YRJ3_9ACTN</name>
<gene>
    <name evidence="4" type="ORF">FED44_24280</name>
</gene>
<feature type="transmembrane region" description="Helical" evidence="2">
    <location>
        <begin position="141"/>
        <end position="163"/>
    </location>
</feature>
<evidence type="ECO:0000259" key="3">
    <source>
        <dbReference type="Pfam" id="PF19803"/>
    </source>
</evidence>
<dbReference type="OrthoDB" id="3528220at2"/>
<evidence type="ECO:0000313" key="5">
    <source>
        <dbReference type="Proteomes" id="UP000309033"/>
    </source>
</evidence>
<feature type="region of interest" description="Disordered" evidence="1">
    <location>
        <begin position="8"/>
        <end position="34"/>
    </location>
</feature>
<keyword evidence="5" id="KW-1185">Reference proteome</keyword>
<dbReference type="Proteomes" id="UP000309033">
    <property type="component" value="Unassembled WGS sequence"/>
</dbReference>
<keyword evidence="2" id="KW-0472">Membrane</keyword>
<dbReference type="AlphaFoldDB" id="A0A5R8YRJ3"/>
<evidence type="ECO:0000313" key="4">
    <source>
        <dbReference type="EMBL" id="TLP55577.1"/>
    </source>
</evidence>
<keyword evidence="2" id="KW-0812">Transmembrane</keyword>
<feature type="transmembrane region" description="Helical" evidence="2">
    <location>
        <begin position="97"/>
        <end position="121"/>
    </location>
</feature>
<organism evidence="4 5">
    <name type="scientific">Microbispora triticiradicis</name>
    <dbReference type="NCBI Taxonomy" id="2200763"/>
    <lineage>
        <taxon>Bacteria</taxon>
        <taxon>Bacillati</taxon>
        <taxon>Actinomycetota</taxon>
        <taxon>Actinomycetes</taxon>
        <taxon>Streptosporangiales</taxon>
        <taxon>Streptosporangiaceae</taxon>
        <taxon>Microbispora</taxon>
    </lineage>
</organism>
<dbReference type="InterPro" id="IPR046253">
    <property type="entry name" value="DUF6286"/>
</dbReference>
<proteinExistence type="predicted"/>
<accession>A0A5R8YRJ3</accession>
<feature type="region of interest" description="Disordered" evidence="1">
    <location>
        <begin position="49"/>
        <end position="80"/>
    </location>
</feature>
<comment type="caution">
    <text evidence="4">The sequence shown here is derived from an EMBL/GenBank/DDBJ whole genome shotgun (WGS) entry which is preliminary data.</text>
</comment>
<dbReference type="Pfam" id="PF19803">
    <property type="entry name" value="DUF6286"/>
    <property type="match status" value="1"/>
</dbReference>